<keyword evidence="1" id="KW-1015">Disulfide bond</keyword>
<comment type="subunit">
    <text evidence="1">Heterohexamer.</text>
</comment>
<reference evidence="3" key="1">
    <citation type="journal article" date="2024" name="Gigascience">
        <title>Chromosome-level genome of the poultry shaft louse Menopon gallinae provides insight into the host-switching and adaptive evolution of parasitic lice.</title>
        <authorList>
            <person name="Xu Y."/>
            <person name="Ma L."/>
            <person name="Liu S."/>
            <person name="Liang Y."/>
            <person name="Liu Q."/>
            <person name="He Z."/>
            <person name="Tian L."/>
            <person name="Duan Y."/>
            <person name="Cai W."/>
            <person name="Li H."/>
            <person name="Song F."/>
        </authorList>
    </citation>
    <scope>NUCLEOTIDE SEQUENCE</scope>
    <source>
        <strain evidence="3">Cailab_2023a</strain>
    </source>
</reference>
<keyword evidence="1" id="KW-0496">Mitochondrion</keyword>
<keyword evidence="1" id="KW-0472">Membrane</keyword>
<organism evidence="3">
    <name type="scientific">Menopon gallinae</name>
    <name type="common">poultry shaft louse</name>
    <dbReference type="NCBI Taxonomy" id="328185"/>
    <lineage>
        <taxon>Eukaryota</taxon>
        <taxon>Metazoa</taxon>
        <taxon>Ecdysozoa</taxon>
        <taxon>Arthropoda</taxon>
        <taxon>Hexapoda</taxon>
        <taxon>Insecta</taxon>
        <taxon>Pterygota</taxon>
        <taxon>Neoptera</taxon>
        <taxon>Paraneoptera</taxon>
        <taxon>Psocodea</taxon>
        <taxon>Troctomorpha</taxon>
        <taxon>Phthiraptera</taxon>
        <taxon>Amblycera</taxon>
        <taxon>Menoponidae</taxon>
        <taxon>Menopon</taxon>
    </lineage>
</organism>
<comment type="caution">
    <text evidence="3">The sequence shown here is derived from an EMBL/GenBank/DDBJ whole genome shotgun (WGS) entry which is preliminary data.</text>
</comment>
<proteinExistence type="inferred from homology"/>
<dbReference type="Gene3D" id="1.10.287.810">
    <property type="entry name" value="Mitochondrial import inner membrane translocase subunit tim13 like domains"/>
    <property type="match status" value="1"/>
</dbReference>
<feature type="domain" description="Tim10-like" evidence="2">
    <location>
        <begin position="30"/>
        <end position="86"/>
    </location>
</feature>
<keyword evidence="1" id="KW-0653">Protein transport</keyword>
<protein>
    <recommendedName>
        <fullName evidence="1">Mitochondrial import inner membrane translocase subunit</fullName>
    </recommendedName>
</protein>
<keyword evidence="1" id="KW-0999">Mitochondrion inner membrane</keyword>
<evidence type="ECO:0000259" key="2">
    <source>
        <dbReference type="Pfam" id="PF02953"/>
    </source>
</evidence>
<dbReference type="AlphaFoldDB" id="A0AAW2HT85"/>
<dbReference type="GO" id="GO:0005743">
    <property type="term" value="C:mitochondrial inner membrane"/>
    <property type="evidence" value="ECO:0007669"/>
    <property type="project" value="UniProtKB-SubCell"/>
</dbReference>
<evidence type="ECO:0000256" key="1">
    <source>
        <dbReference type="RuleBase" id="RU367043"/>
    </source>
</evidence>
<dbReference type="Pfam" id="PF02953">
    <property type="entry name" value="zf-Tim10_DDP"/>
    <property type="match status" value="1"/>
</dbReference>
<dbReference type="EMBL" id="JARGDH010000003">
    <property type="protein sequence ID" value="KAL0273134.1"/>
    <property type="molecule type" value="Genomic_DNA"/>
</dbReference>
<dbReference type="SUPFAM" id="SSF144122">
    <property type="entry name" value="Tim10-like"/>
    <property type="match status" value="1"/>
</dbReference>
<comment type="domain">
    <text evidence="1">The twin CX3C motif contains 4 conserved Cys residues that form 2 disulfide bonds in the mitochondrial intermembrane space.</text>
</comment>
<comment type="subcellular location">
    <subcellularLocation>
        <location evidence="1">Mitochondrion inner membrane</location>
        <topology evidence="1">Peripheral membrane protein</topology>
        <orientation evidence="1">Intermembrane side</orientation>
    </subcellularLocation>
</comment>
<keyword evidence="1" id="KW-0811">Translocation</keyword>
<keyword evidence="1" id="KW-0813">Transport</keyword>
<dbReference type="InterPro" id="IPR004217">
    <property type="entry name" value="Tim10-like"/>
</dbReference>
<dbReference type="GO" id="GO:0015031">
    <property type="term" value="P:protein transport"/>
    <property type="evidence" value="ECO:0007669"/>
    <property type="project" value="UniProtKB-KW"/>
</dbReference>
<keyword evidence="1" id="KW-0143">Chaperone</keyword>
<gene>
    <name evidence="3" type="ORF">PYX00_005880</name>
</gene>
<comment type="similarity">
    <text evidence="1">Belongs to the small Tim family.</text>
</comment>
<comment type="function">
    <text evidence="1">Mitochondrial intermembrane chaperone that participates in the import and insertion of some multi-pass transmembrane proteins into the mitochondrial inner membrane. Also required for the transfer of beta-barrel precursors from the TOM complex to the sorting and assembly machinery (SAM complex) of the outer membrane. Acts as a chaperone-like protein that protects the hydrophobic precursors from aggregation and guide them through the mitochondrial intermembrane space.</text>
</comment>
<accession>A0AAW2HT85</accession>
<evidence type="ECO:0000313" key="3">
    <source>
        <dbReference type="EMBL" id="KAL0273134.1"/>
    </source>
</evidence>
<name>A0AAW2HT85_9NEOP</name>
<sequence>MYFDDTSSSLDTTSKDAENQELKEAFIRAKQGAMFAVQVQEYNNYCWDMCVEKIGSKLDRNTESCISNCVERFLDTKIFIANRLAQNFQKSRLHA</sequence>
<dbReference type="InterPro" id="IPR035427">
    <property type="entry name" value="Tim10-like_dom_sf"/>
</dbReference>